<dbReference type="PANTHER" id="PTHR11905:SF159">
    <property type="entry name" value="ADAM METALLOPROTEASE"/>
    <property type="match status" value="1"/>
</dbReference>
<dbReference type="Gene3D" id="3.40.390.10">
    <property type="entry name" value="Collagenase (Catalytic Domain)"/>
    <property type="match status" value="1"/>
</dbReference>
<reference evidence="5" key="1">
    <citation type="submission" date="2022-11" db="UniProtKB">
        <authorList>
            <consortium name="WormBaseParasite"/>
        </authorList>
    </citation>
    <scope>IDENTIFICATION</scope>
</reference>
<dbReference type="SUPFAM" id="SSF55486">
    <property type="entry name" value="Metalloproteases ('zincins'), catalytic domain"/>
    <property type="match status" value="1"/>
</dbReference>
<dbReference type="InterPro" id="IPR038717">
    <property type="entry name" value="Tc1-like_DDE_dom"/>
</dbReference>
<dbReference type="InterPro" id="IPR036397">
    <property type="entry name" value="RNaseH_sf"/>
</dbReference>
<keyword evidence="4" id="KW-1185">Reference proteome</keyword>
<dbReference type="Pfam" id="PF01421">
    <property type="entry name" value="Reprolysin"/>
    <property type="match status" value="1"/>
</dbReference>
<keyword evidence="1" id="KW-0479">Metal-binding</keyword>
<dbReference type="Proteomes" id="UP000887574">
    <property type="component" value="Unplaced"/>
</dbReference>
<feature type="compositionally biased region" description="Polar residues" evidence="2">
    <location>
        <begin position="682"/>
        <end position="698"/>
    </location>
</feature>
<feature type="region of interest" description="Disordered" evidence="2">
    <location>
        <begin position="657"/>
        <end position="713"/>
    </location>
</feature>
<dbReference type="GO" id="GO:0006509">
    <property type="term" value="P:membrane protein ectodomain proteolysis"/>
    <property type="evidence" value="ECO:0007669"/>
    <property type="project" value="TreeGrafter"/>
</dbReference>
<feature type="binding site" evidence="1">
    <location>
        <position position="434"/>
    </location>
    <ligand>
        <name>Zn(2+)</name>
        <dbReference type="ChEBI" id="CHEBI:29105"/>
        <note>catalytic</note>
    </ligand>
</feature>
<evidence type="ECO:0000256" key="2">
    <source>
        <dbReference type="SAM" id="MobiDB-lite"/>
    </source>
</evidence>
<dbReference type="InterPro" id="IPR024079">
    <property type="entry name" value="MetalloPept_cat_dom_sf"/>
</dbReference>
<feature type="domain" description="Peptidase M12B" evidence="3">
    <location>
        <begin position="365"/>
        <end position="498"/>
    </location>
</feature>
<feature type="binding site" evidence="1">
    <location>
        <position position="430"/>
    </location>
    <ligand>
        <name>Zn(2+)</name>
        <dbReference type="ChEBI" id="CHEBI:29105"/>
        <note>catalytic</note>
    </ligand>
</feature>
<keyword evidence="1" id="KW-0862">Zinc</keyword>
<evidence type="ECO:0000313" key="5">
    <source>
        <dbReference type="WBParaSite" id="jg6455.1"/>
    </source>
</evidence>
<name>A0A915EKW4_9BILA</name>
<comment type="caution">
    <text evidence="1">Lacks conserved residue(s) required for the propagation of feature annotation.</text>
</comment>
<feature type="binding site" evidence="1">
    <location>
        <position position="440"/>
    </location>
    <ligand>
        <name>Zn(2+)</name>
        <dbReference type="ChEBI" id="CHEBI:29105"/>
        <note>catalytic</note>
    </ligand>
</feature>
<dbReference type="GO" id="GO:0003676">
    <property type="term" value="F:nucleic acid binding"/>
    <property type="evidence" value="ECO:0007669"/>
    <property type="project" value="InterPro"/>
</dbReference>
<dbReference type="GO" id="GO:0046872">
    <property type="term" value="F:metal ion binding"/>
    <property type="evidence" value="ECO:0007669"/>
    <property type="project" value="UniProtKB-KW"/>
</dbReference>
<evidence type="ECO:0000313" key="4">
    <source>
        <dbReference type="Proteomes" id="UP000887574"/>
    </source>
</evidence>
<dbReference type="PANTHER" id="PTHR11905">
    <property type="entry name" value="ADAM A DISINTEGRIN AND METALLOPROTEASE DOMAIN"/>
    <property type="match status" value="1"/>
</dbReference>
<dbReference type="Gene3D" id="3.30.420.10">
    <property type="entry name" value="Ribonuclease H-like superfamily/Ribonuclease H"/>
    <property type="match status" value="1"/>
</dbReference>
<proteinExistence type="predicted"/>
<dbReference type="Pfam" id="PF13358">
    <property type="entry name" value="DDE_3"/>
    <property type="match status" value="1"/>
</dbReference>
<accession>A0A915EKW4</accession>
<dbReference type="WBParaSite" id="jg6455.1">
    <property type="protein sequence ID" value="jg6455.1"/>
    <property type="gene ID" value="jg6455"/>
</dbReference>
<evidence type="ECO:0000256" key="1">
    <source>
        <dbReference type="PROSITE-ProRule" id="PRU00276"/>
    </source>
</evidence>
<sequence length="713" mass="80798">MSSMRKLETSKQDNASIHVSKETKKWLNDQKIALLDWPACSPDLNIMENLWGILVRRIYHSNRQFGNVEELEAAIMEAWQQISLEDIQKLVDSIPNRIFQLVCLVYCSHLMHYSSGSTYYLLQLLTIACLLTFGLIQMVQAQLNTVEVTEEMEFANVTFSKTMVFTENTSLIEDINLLEHIFENQKKINLSTTPIPQNGTKSKSEAPLELNLLLVADHSLYEAFVELQHGDEFAAYHSLNLYLNGIFEQLRTIFNRWNFFGTQKVKLRLAGTIPILRPEDCPLRGPLVKQRYQDYLYYTNNSNSSMTTTLSMSSDYFDGPPIANTTANATNDQEQPHDPFNRTMLNRHHSWKSIDGLEAVHLIHEWAEKHTFLMPAYEHMVVFTRLDLLSQANDSATQGMAYVGAMCMGTDSASVVEDVGGLSSAAIAAHEMVHSLGAFHDGWTGNCSGKDNFLMAPTSSGSEFGKTFDNAFLLSECSTKEVEEYLSSTEASCLRTNSSKLPGPEKHHELMLNGILPKNMSPHPRAGQRVKKPGEVFDANKQCKIAFGVHYGLCREQWHQQQQRQMDVSLEDDTSETVRELAIHLSDDDEVARCKQSSALIYKHLKWITLRLLVDGSPYVFKLCLVTKTSSKECQLKMTNLFLDNQRILRRSPRALKLRQPYNHSKQQKKSVRNVSRESLHESTATRSNTSPAESSTDLPVGFPGTNAMLRKY</sequence>
<dbReference type="AlphaFoldDB" id="A0A915EKW4"/>
<dbReference type="PROSITE" id="PS50215">
    <property type="entry name" value="ADAM_MEPRO"/>
    <property type="match status" value="1"/>
</dbReference>
<dbReference type="InterPro" id="IPR001590">
    <property type="entry name" value="Peptidase_M12B"/>
</dbReference>
<feature type="active site" evidence="1">
    <location>
        <position position="431"/>
    </location>
</feature>
<evidence type="ECO:0000259" key="3">
    <source>
        <dbReference type="PROSITE" id="PS50215"/>
    </source>
</evidence>
<protein>
    <submittedName>
        <fullName evidence="5">Peptidase M12B domain-containing protein</fullName>
    </submittedName>
</protein>
<dbReference type="GO" id="GO:0004222">
    <property type="term" value="F:metalloendopeptidase activity"/>
    <property type="evidence" value="ECO:0007669"/>
    <property type="project" value="InterPro"/>
</dbReference>
<organism evidence="4 5">
    <name type="scientific">Ditylenchus dipsaci</name>
    <dbReference type="NCBI Taxonomy" id="166011"/>
    <lineage>
        <taxon>Eukaryota</taxon>
        <taxon>Metazoa</taxon>
        <taxon>Ecdysozoa</taxon>
        <taxon>Nematoda</taxon>
        <taxon>Chromadorea</taxon>
        <taxon>Rhabditida</taxon>
        <taxon>Tylenchina</taxon>
        <taxon>Tylenchomorpha</taxon>
        <taxon>Sphaerularioidea</taxon>
        <taxon>Anguinidae</taxon>
        <taxon>Anguininae</taxon>
        <taxon>Ditylenchus</taxon>
    </lineage>
</organism>